<proteinExistence type="inferred from homology"/>
<dbReference type="Gene3D" id="1.10.443.10">
    <property type="entry name" value="Intergrase catalytic core"/>
    <property type="match status" value="1"/>
</dbReference>
<name>G9X2V5_9FIRM</name>
<feature type="domain" description="Tyr recombinase" evidence="7">
    <location>
        <begin position="161"/>
        <end position="325"/>
    </location>
</feature>
<keyword evidence="3" id="KW-0229">DNA integration</keyword>
<dbReference type="InterPro" id="IPR011010">
    <property type="entry name" value="DNA_brk_join_enz"/>
</dbReference>
<comment type="similarity">
    <text evidence="2">Belongs to the 'phage' integrase family.</text>
</comment>
<evidence type="ECO:0000259" key="7">
    <source>
        <dbReference type="PROSITE" id="PS51898"/>
    </source>
</evidence>
<dbReference type="InterPro" id="IPR004107">
    <property type="entry name" value="Integrase_SAM-like_N"/>
</dbReference>
<dbReference type="Proteomes" id="UP000006437">
    <property type="component" value="Unassembled WGS sequence"/>
</dbReference>
<dbReference type="GO" id="GO:0015074">
    <property type="term" value="P:DNA integration"/>
    <property type="evidence" value="ECO:0007669"/>
    <property type="project" value="UniProtKB-KW"/>
</dbReference>
<dbReference type="SUPFAM" id="SSF56349">
    <property type="entry name" value="DNA breaking-rejoining enzymes"/>
    <property type="match status" value="1"/>
</dbReference>
<dbReference type="InterPro" id="IPR050090">
    <property type="entry name" value="Tyrosine_recombinase_XerCD"/>
</dbReference>
<dbReference type="InterPro" id="IPR028259">
    <property type="entry name" value="AP2-like_int_N"/>
</dbReference>
<evidence type="ECO:0000313" key="10">
    <source>
        <dbReference type="Proteomes" id="UP000006437"/>
    </source>
</evidence>
<comment type="caution">
    <text evidence="9">The sequence shown here is derived from an EMBL/GenBank/DDBJ whole genome shotgun (WGS) entry which is preliminary data.</text>
</comment>
<dbReference type="PROSITE" id="PS51898">
    <property type="entry name" value="TYR_RECOMBINASE"/>
    <property type="match status" value="1"/>
</dbReference>
<evidence type="ECO:0000256" key="2">
    <source>
        <dbReference type="ARBA" id="ARBA00008857"/>
    </source>
</evidence>
<evidence type="ECO:0000259" key="8">
    <source>
        <dbReference type="PROSITE" id="PS51900"/>
    </source>
</evidence>
<dbReference type="PROSITE" id="PS51900">
    <property type="entry name" value="CB"/>
    <property type="match status" value="1"/>
</dbReference>
<dbReference type="RefSeq" id="WP_009524948.1">
    <property type="nucleotide sequence ID" value="NZ_JH414548.1"/>
</dbReference>
<dbReference type="InterPro" id="IPR013762">
    <property type="entry name" value="Integrase-like_cat_sf"/>
</dbReference>
<dbReference type="CDD" id="cd01189">
    <property type="entry name" value="INT_ICEBs1_C_like"/>
    <property type="match status" value="1"/>
</dbReference>
<organism evidence="9 10">
    <name type="scientific">Peptoanaerobacter stomatis</name>
    <dbReference type="NCBI Taxonomy" id="796937"/>
    <lineage>
        <taxon>Bacteria</taxon>
        <taxon>Bacillati</taxon>
        <taxon>Bacillota</taxon>
        <taxon>Clostridia</taxon>
        <taxon>Peptostreptococcales</taxon>
        <taxon>Filifactoraceae</taxon>
        <taxon>Peptoanaerobacter</taxon>
    </lineage>
</organism>
<dbReference type="GO" id="GO:0003677">
    <property type="term" value="F:DNA binding"/>
    <property type="evidence" value="ECO:0007669"/>
    <property type="project" value="UniProtKB-UniRule"/>
</dbReference>
<dbReference type="HOGENOM" id="CLU_027562_17_0_9"/>
<dbReference type="EMBL" id="AFZE01000056">
    <property type="protein sequence ID" value="EHL11175.1"/>
    <property type="molecule type" value="Genomic_DNA"/>
</dbReference>
<dbReference type="PANTHER" id="PTHR30349">
    <property type="entry name" value="PHAGE INTEGRASE-RELATED"/>
    <property type="match status" value="1"/>
</dbReference>
<evidence type="ECO:0000313" key="9">
    <source>
        <dbReference type="EMBL" id="EHL11175.1"/>
    </source>
</evidence>
<dbReference type="Pfam" id="PF14657">
    <property type="entry name" value="Arm-DNA-bind_4"/>
    <property type="match status" value="1"/>
</dbReference>
<dbReference type="BioCyc" id="EBAC796937-HMP:GMGH-714-MONOMER"/>
<dbReference type="InterPro" id="IPR010998">
    <property type="entry name" value="Integrase_recombinase_N"/>
</dbReference>
<accession>G9X2V5</accession>
<evidence type="ECO:0000256" key="5">
    <source>
        <dbReference type="ARBA" id="ARBA00023172"/>
    </source>
</evidence>
<feature type="domain" description="Core-binding (CB)" evidence="8">
    <location>
        <begin position="62"/>
        <end position="140"/>
    </location>
</feature>
<evidence type="ECO:0000256" key="3">
    <source>
        <dbReference type="ARBA" id="ARBA00022908"/>
    </source>
</evidence>
<evidence type="ECO:0008006" key="11">
    <source>
        <dbReference type="Google" id="ProtNLM"/>
    </source>
</evidence>
<comment type="function">
    <text evidence="1">Site-specific tyrosine recombinase, which acts by catalyzing the cutting and rejoining of the recombining DNA molecules.</text>
</comment>
<keyword evidence="4 6" id="KW-0238">DNA-binding</keyword>
<dbReference type="Gene3D" id="1.10.150.130">
    <property type="match status" value="1"/>
</dbReference>
<dbReference type="PANTHER" id="PTHR30349:SF64">
    <property type="entry name" value="PROPHAGE INTEGRASE INTD-RELATED"/>
    <property type="match status" value="1"/>
</dbReference>
<dbReference type="AlphaFoldDB" id="G9X2V5"/>
<dbReference type="InterPro" id="IPR002104">
    <property type="entry name" value="Integrase_catalytic"/>
</dbReference>
<gene>
    <name evidence="9" type="ORF">HMPREF9629_00712</name>
</gene>
<keyword evidence="5" id="KW-0233">DNA recombination</keyword>
<protein>
    <recommendedName>
        <fullName evidence="11">Site-specific recombinase, phage integrase family</fullName>
    </recommendedName>
</protein>
<dbReference type="Pfam" id="PF00589">
    <property type="entry name" value="Phage_integrase"/>
    <property type="match status" value="1"/>
</dbReference>
<sequence length="330" mass="38941">MNTTIRQKDNGYQAIVSYKQGGKWKQKSKQGFKKQKEAKVWADEIRYTITEDIKDNIEFTEMTVKEALEIYLEYKKNSVKFTTFQTITAQMKNLKELEDLEISKIKPIQITTFIQKKQQERKKAYNVLQKSIRNFFNFCINELKIIRDNPCNYQKNKTNDKRIKYINKELYNEILNNISDEKKKLFIKIAYHTGMRKSEIFGLKISDIKDSIITVSRQRYNNIVTGLKSENGYRQIPINAVLYKELKNINTISIDGFIFPQTFNIGRILEKFNVSIHCFRHTFATNLVAKGYNLKVSSEILGDKFETFINTYVQSSEEEKEKVFKKIIDL</sequence>
<dbReference type="InterPro" id="IPR044068">
    <property type="entry name" value="CB"/>
</dbReference>
<evidence type="ECO:0000256" key="6">
    <source>
        <dbReference type="PROSITE-ProRule" id="PRU01248"/>
    </source>
</evidence>
<reference evidence="9 10" key="1">
    <citation type="submission" date="2011-08" db="EMBL/GenBank/DDBJ databases">
        <title>The Genome Sequence of Eubacteriaceae bacterium ACC19a.</title>
        <authorList>
            <consortium name="The Broad Institute Genome Sequencing Platform"/>
            <person name="Earl A."/>
            <person name="Ward D."/>
            <person name="Feldgarden M."/>
            <person name="Gevers D."/>
            <person name="Sizova M."/>
            <person name="Hazen A."/>
            <person name="Epstein S."/>
            <person name="Young S.K."/>
            <person name="Zeng Q."/>
            <person name="Gargeya S."/>
            <person name="Fitzgerald M."/>
            <person name="Haas B."/>
            <person name="Abouelleil A."/>
            <person name="Alvarado L."/>
            <person name="Arachchi H.M."/>
            <person name="Berlin A."/>
            <person name="Brown A."/>
            <person name="Chapman S.B."/>
            <person name="Chen Z."/>
            <person name="Dunbar C."/>
            <person name="Freedman E."/>
            <person name="Gearin G."/>
            <person name="Gellesch M."/>
            <person name="Goldberg J."/>
            <person name="Griggs A."/>
            <person name="Gujja S."/>
            <person name="Heiman D."/>
            <person name="Howarth C."/>
            <person name="Larson L."/>
            <person name="Lui A."/>
            <person name="MacDonald P.J.P."/>
            <person name="Montmayeur A."/>
            <person name="Murphy C."/>
            <person name="Neiman D."/>
            <person name="Pearson M."/>
            <person name="Priest M."/>
            <person name="Roberts A."/>
            <person name="Saif S."/>
            <person name="Shea T."/>
            <person name="Shenoy N."/>
            <person name="Sisk P."/>
            <person name="Stolte C."/>
            <person name="Sykes S."/>
            <person name="Wortman J."/>
            <person name="Nusbaum C."/>
            <person name="Birren B."/>
        </authorList>
    </citation>
    <scope>NUCLEOTIDE SEQUENCE [LARGE SCALE GENOMIC DNA]</scope>
    <source>
        <strain evidence="9 10">ACC19a</strain>
    </source>
</reference>
<evidence type="ECO:0000256" key="4">
    <source>
        <dbReference type="ARBA" id="ARBA00023125"/>
    </source>
</evidence>
<dbReference type="Pfam" id="PF14659">
    <property type="entry name" value="Phage_int_SAM_3"/>
    <property type="match status" value="1"/>
</dbReference>
<evidence type="ECO:0000256" key="1">
    <source>
        <dbReference type="ARBA" id="ARBA00003283"/>
    </source>
</evidence>
<dbReference type="GO" id="GO:0006310">
    <property type="term" value="P:DNA recombination"/>
    <property type="evidence" value="ECO:0007669"/>
    <property type="project" value="UniProtKB-KW"/>
</dbReference>
<dbReference type="PATRIC" id="fig|796937.3.peg.1945"/>